<gene>
    <name evidence="8" type="ORF">N7492_004348</name>
</gene>
<evidence type="ECO:0000313" key="8">
    <source>
        <dbReference type="EMBL" id="KAJ5171755.1"/>
    </source>
</evidence>
<dbReference type="GO" id="GO:0005654">
    <property type="term" value="C:nucleoplasm"/>
    <property type="evidence" value="ECO:0007669"/>
    <property type="project" value="TreeGrafter"/>
</dbReference>
<accession>A0A9W9IAA8</accession>
<dbReference type="PANTHER" id="PTHR34832:SF1">
    <property type="entry name" value="CENTROMERE PROTEIN W"/>
    <property type="match status" value="1"/>
</dbReference>
<dbReference type="OrthoDB" id="2543597at2759"/>
<sequence length="133" mass="14892">MAATQKLYPRGTVKRVVKAHSNRSVSKNADILIFLDYMLFMQEYDLTPPPPTQVSFPCAPSQFLGCPSARNCERVANRPSRLMREASIRSRKSGEKNISANSIRKVTEVRVNLVWLAVLLPKETPSDTDCALV</sequence>
<keyword evidence="3" id="KW-0158">Chromosome</keyword>
<keyword evidence="5" id="KW-0539">Nucleus</keyword>
<evidence type="ECO:0000256" key="3">
    <source>
        <dbReference type="ARBA" id="ARBA00022454"/>
    </source>
</evidence>
<evidence type="ECO:0000256" key="2">
    <source>
        <dbReference type="ARBA" id="ARBA00004629"/>
    </source>
</evidence>
<dbReference type="Proteomes" id="UP001146351">
    <property type="component" value="Unassembled WGS sequence"/>
</dbReference>
<reference evidence="8" key="1">
    <citation type="submission" date="2022-11" db="EMBL/GenBank/DDBJ databases">
        <authorList>
            <person name="Petersen C."/>
        </authorList>
    </citation>
    <scope>NUCLEOTIDE SEQUENCE</scope>
    <source>
        <strain evidence="8">IBT 21917</strain>
    </source>
</reference>
<name>A0A9W9IAA8_9EURO</name>
<dbReference type="AlphaFoldDB" id="A0A9W9IAA8"/>
<dbReference type="InterPro" id="IPR052484">
    <property type="entry name" value="CENP-W/WIP1"/>
</dbReference>
<evidence type="ECO:0008006" key="10">
    <source>
        <dbReference type="Google" id="ProtNLM"/>
    </source>
</evidence>
<evidence type="ECO:0000256" key="1">
    <source>
        <dbReference type="ARBA" id="ARBA00004123"/>
    </source>
</evidence>
<dbReference type="GO" id="GO:0051382">
    <property type="term" value="P:kinetochore assembly"/>
    <property type="evidence" value="ECO:0007669"/>
    <property type="project" value="TreeGrafter"/>
</dbReference>
<organism evidence="8 9">
    <name type="scientific">Penicillium capsulatum</name>
    <dbReference type="NCBI Taxonomy" id="69766"/>
    <lineage>
        <taxon>Eukaryota</taxon>
        <taxon>Fungi</taxon>
        <taxon>Dikarya</taxon>
        <taxon>Ascomycota</taxon>
        <taxon>Pezizomycotina</taxon>
        <taxon>Eurotiomycetes</taxon>
        <taxon>Eurotiomycetidae</taxon>
        <taxon>Eurotiales</taxon>
        <taxon>Aspergillaceae</taxon>
        <taxon>Penicillium</taxon>
    </lineage>
</organism>
<dbReference type="CDD" id="cd13732">
    <property type="entry name" value="HFD_CENP-W"/>
    <property type="match status" value="1"/>
</dbReference>
<comment type="caution">
    <text evidence="8">The sequence shown here is derived from an EMBL/GenBank/DDBJ whole genome shotgun (WGS) entry which is preliminary data.</text>
</comment>
<dbReference type="GO" id="GO:0007059">
    <property type="term" value="P:chromosome segregation"/>
    <property type="evidence" value="ECO:0007669"/>
    <property type="project" value="TreeGrafter"/>
</dbReference>
<dbReference type="InterPro" id="IPR009072">
    <property type="entry name" value="Histone-fold"/>
</dbReference>
<proteinExistence type="inferred from homology"/>
<dbReference type="EMBL" id="JAPQKO010000003">
    <property type="protein sequence ID" value="KAJ5171755.1"/>
    <property type="molecule type" value="Genomic_DNA"/>
</dbReference>
<keyword evidence="6" id="KW-0137">Centromere</keyword>
<dbReference type="Gene3D" id="1.10.20.10">
    <property type="entry name" value="Histone, subunit A"/>
    <property type="match status" value="1"/>
</dbReference>
<evidence type="ECO:0000256" key="4">
    <source>
        <dbReference type="ARBA" id="ARBA00022838"/>
    </source>
</evidence>
<evidence type="ECO:0000256" key="6">
    <source>
        <dbReference type="ARBA" id="ARBA00023328"/>
    </source>
</evidence>
<reference evidence="8" key="2">
    <citation type="journal article" date="2023" name="IMA Fungus">
        <title>Comparative genomic study of the Penicillium genus elucidates a diverse pangenome and 15 lateral gene transfer events.</title>
        <authorList>
            <person name="Petersen C."/>
            <person name="Sorensen T."/>
            <person name="Nielsen M.R."/>
            <person name="Sondergaard T.E."/>
            <person name="Sorensen J.L."/>
            <person name="Fitzpatrick D.A."/>
            <person name="Frisvad J.C."/>
            <person name="Nielsen K.L."/>
        </authorList>
    </citation>
    <scope>NUCLEOTIDE SEQUENCE</scope>
    <source>
        <strain evidence="8">IBT 21917</strain>
    </source>
</reference>
<keyword evidence="9" id="KW-1185">Reference proteome</keyword>
<dbReference type="PANTHER" id="PTHR34832">
    <property type="entry name" value="CENTROMERE PROTEIN W"/>
    <property type="match status" value="1"/>
</dbReference>
<evidence type="ECO:0000256" key="7">
    <source>
        <dbReference type="ARBA" id="ARBA00038432"/>
    </source>
</evidence>
<evidence type="ECO:0000313" key="9">
    <source>
        <dbReference type="Proteomes" id="UP001146351"/>
    </source>
</evidence>
<dbReference type="GO" id="GO:0000278">
    <property type="term" value="P:mitotic cell cycle"/>
    <property type="evidence" value="ECO:0007669"/>
    <property type="project" value="TreeGrafter"/>
</dbReference>
<evidence type="ECO:0000256" key="5">
    <source>
        <dbReference type="ARBA" id="ARBA00023242"/>
    </source>
</evidence>
<dbReference type="GO" id="GO:0000776">
    <property type="term" value="C:kinetochore"/>
    <property type="evidence" value="ECO:0007669"/>
    <property type="project" value="UniProtKB-KW"/>
</dbReference>
<comment type="subcellular location">
    <subcellularLocation>
        <location evidence="2">Chromosome</location>
        <location evidence="2">Centromere</location>
        <location evidence="2">Kinetochore</location>
    </subcellularLocation>
    <subcellularLocation>
        <location evidence="1">Nucleus</location>
    </subcellularLocation>
</comment>
<protein>
    <recommendedName>
        <fullName evidence="10">Transcription factor CBF/NF-Y/archaeal histone domain-containing protein</fullName>
    </recommendedName>
</protein>
<dbReference type="GO" id="GO:0046982">
    <property type="term" value="F:protein heterodimerization activity"/>
    <property type="evidence" value="ECO:0007669"/>
    <property type="project" value="InterPro"/>
</dbReference>
<comment type="similarity">
    <text evidence="7">Belongs to the CENP-W/WIP1 family.</text>
</comment>
<keyword evidence="4" id="KW-0995">Kinetochore</keyword>